<sequence>MDAEPTSADPRAAGPGAVDLTTADRGVVDPAAWHGVLRRVIDGSHLATADDLTPLLDKATAPLGVSVRLYVVDLAQRLLHPVAGGPELPVDSSEAGRAYRDLEIIGAPSPSPSPSRLWLPLLNGTERLGVVRVDLPEGADPADTELRAHCWTLAGLAGHLVQSKQHYSDLFHVLRRTKQLTVASELLWQMLPPQTFASERVVVTAAMEPYDEVGGDGYDYAVSADRAYVALIDAMGHDMSAGLTTTVALAATRNARRGGLGLVEAAELADRSITSQNSIGRLSFATALLAGLDLHTGVLEYLNAGHPPPVLFRDGRAVGQLEGALRTPLGLGHLEQAPVRPATARLRPGDRVLLLTDGIVEARSPSGELFGLDRLVGLVEEHEAAGMPAPETLRRVTRAVLEHQRGRLQDDATLLLLEWSPDRAHVLLPSSV</sequence>
<dbReference type="Proteomes" id="UP001595833">
    <property type="component" value="Unassembled WGS sequence"/>
</dbReference>
<dbReference type="Gene3D" id="3.60.40.10">
    <property type="entry name" value="PPM-type phosphatase domain"/>
    <property type="match status" value="1"/>
</dbReference>
<dbReference type="Pfam" id="PF07228">
    <property type="entry name" value="SpoIIE"/>
    <property type="match status" value="1"/>
</dbReference>
<proteinExistence type="predicted"/>
<dbReference type="EC" id="3.1.3.16" evidence="3"/>
<protein>
    <submittedName>
        <fullName evidence="3">PP2C family protein-serine/threonine phosphatase</fullName>
        <ecNumber evidence="3">3.1.3.16</ecNumber>
    </submittedName>
</protein>
<dbReference type="InterPro" id="IPR052016">
    <property type="entry name" value="Bact_Sigma-Reg"/>
</dbReference>
<dbReference type="InterPro" id="IPR001932">
    <property type="entry name" value="PPM-type_phosphatase-like_dom"/>
</dbReference>
<dbReference type="InterPro" id="IPR036457">
    <property type="entry name" value="PPM-type-like_dom_sf"/>
</dbReference>
<dbReference type="PANTHER" id="PTHR43156:SF2">
    <property type="entry name" value="STAGE II SPORULATION PROTEIN E"/>
    <property type="match status" value="1"/>
</dbReference>
<evidence type="ECO:0000256" key="1">
    <source>
        <dbReference type="ARBA" id="ARBA00022801"/>
    </source>
</evidence>
<name>A0ABV9Y4B7_9PSEU</name>
<dbReference type="PANTHER" id="PTHR43156">
    <property type="entry name" value="STAGE II SPORULATION PROTEIN E-RELATED"/>
    <property type="match status" value="1"/>
</dbReference>
<accession>A0ABV9Y4B7</accession>
<dbReference type="RefSeq" id="WP_344037270.1">
    <property type="nucleotide sequence ID" value="NZ_BAAAKE010000006.1"/>
</dbReference>
<organism evidence="3 4">
    <name type="scientific">Saccharothrix xinjiangensis</name>
    <dbReference type="NCBI Taxonomy" id="204798"/>
    <lineage>
        <taxon>Bacteria</taxon>
        <taxon>Bacillati</taxon>
        <taxon>Actinomycetota</taxon>
        <taxon>Actinomycetes</taxon>
        <taxon>Pseudonocardiales</taxon>
        <taxon>Pseudonocardiaceae</taxon>
        <taxon>Saccharothrix</taxon>
    </lineage>
</organism>
<dbReference type="SMART" id="SM00331">
    <property type="entry name" value="PP2C_SIG"/>
    <property type="match status" value="1"/>
</dbReference>
<reference evidence="4" key="1">
    <citation type="journal article" date="2019" name="Int. J. Syst. Evol. Microbiol.">
        <title>The Global Catalogue of Microorganisms (GCM) 10K type strain sequencing project: providing services to taxonomists for standard genome sequencing and annotation.</title>
        <authorList>
            <consortium name="The Broad Institute Genomics Platform"/>
            <consortium name="The Broad Institute Genome Sequencing Center for Infectious Disease"/>
            <person name="Wu L."/>
            <person name="Ma J."/>
        </authorList>
    </citation>
    <scope>NUCLEOTIDE SEQUENCE [LARGE SCALE GENOMIC DNA]</scope>
    <source>
        <strain evidence="4">KCTC 12848</strain>
    </source>
</reference>
<dbReference type="GO" id="GO:0004722">
    <property type="term" value="F:protein serine/threonine phosphatase activity"/>
    <property type="evidence" value="ECO:0007669"/>
    <property type="project" value="UniProtKB-EC"/>
</dbReference>
<keyword evidence="4" id="KW-1185">Reference proteome</keyword>
<dbReference type="EMBL" id="JBHSJB010000027">
    <property type="protein sequence ID" value="MFC5057495.1"/>
    <property type="molecule type" value="Genomic_DNA"/>
</dbReference>
<comment type="caution">
    <text evidence="3">The sequence shown here is derived from an EMBL/GenBank/DDBJ whole genome shotgun (WGS) entry which is preliminary data.</text>
</comment>
<gene>
    <name evidence="3" type="ORF">ACFPFM_27595</name>
</gene>
<evidence type="ECO:0000313" key="4">
    <source>
        <dbReference type="Proteomes" id="UP001595833"/>
    </source>
</evidence>
<evidence type="ECO:0000313" key="3">
    <source>
        <dbReference type="EMBL" id="MFC5057495.1"/>
    </source>
</evidence>
<feature type="domain" description="PPM-type phosphatase" evidence="2">
    <location>
        <begin position="198"/>
        <end position="419"/>
    </location>
</feature>
<evidence type="ECO:0000259" key="2">
    <source>
        <dbReference type="SMART" id="SM00331"/>
    </source>
</evidence>
<keyword evidence="1 3" id="KW-0378">Hydrolase</keyword>
<dbReference type="SUPFAM" id="SSF81606">
    <property type="entry name" value="PP2C-like"/>
    <property type="match status" value="1"/>
</dbReference>